<keyword evidence="2" id="KW-1185">Reference proteome</keyword>
<protein>
    <submittedName>
        <fullName evidence="1">Uncharacterized protein</fullName>
    </submittedName>
</protein>
<dbReference type="Proteomes" id="UP000823775">
    <property type="component" value="Unassembled WGS sequence"/>
</dbReference>
<comment type="caution">
    <text evidence="1">The sequence shown here is derived from an EMBL/GenBank/DDBJ whole genome shotgun (WGS) entry which is preliminary data.</text>
</comment>
<organism evidence="1 2">
    <name type="scientific">Datura stramonium</name>
    <name type="common">Jimsonweed</name>
    <name type="synonym">Common thornapple</name>
    <dbReference type="NCBI Taxonomy" id="4076"/>
    <lineage>
        <taxon>Eukaryota</taxon>
        <taxon>Viridiplantae</taxon>
        <taxon>Streptophyta</taxon>
        <taxon>Embryophyta</taxon>
        <taxon>Tracheophyta</taxon>
        <taxon>Spermatophyta</taxon>
        <taxon>Magnoliopsida</taxon>
        <taxon>eudicotyledons</taxon>
        <taxon>Gunneridae</taxon>
        <taxon>Pentapetalae</taxon>
        <taxon>asterids</taxon>
        <taxon>lamiids</taxon>
        <taxon>Solanales</taxon>
        <taxon>Solanaceae</taxon>
        <taxon>Solanoideae</taxon>
        <taxon>Datureae</taxon>
        <taxon>Datura</taxon>
    </lineage>
</organism>
<evidence type="ECO:0000313" key="1">
    <source>
        <dbReference type="EMBL" id="MCD7449481.1"/>
    </source>
</evidence>
<name>A0ABS8RRS2_DATST</name>
<sequence length="214" mass="24552">MAFLSSQVRDLVVSLCLVGSEGKPGPSIVDPSPPFVMFFLDNMVATEDLRSSSTSVSLLPSDPCIMLFLRTFSTNLVHLSVSFHQWKENIPQTSDLQTLQTTYCQRSVLSHLREQTRDQVAQSPKDQLLDLDYENMTSYLQQGPSPLVPWRIQRRHVPLRERRGQVLKILEGMKVVTWWREEELVGGVDGFVRFREQGIFKSKIQRRGKSEKDD</sequence>
<dbReference type="EMBL" id="JACEIK010000096">
    <property type="protein sequence ID" value="MCD7449481.1"/>
    <property type="molecule type" value="Genomic_DNA"/>
</dbReference>
<proteinExistence type="predicted"/>
<accession>A0ABS8RRS2</accession>
<gene>
    <name evidence="1" type="ORF">HAX54_052637</name>
</gene>
<evidence type="ECO:0000313" key="2">
    <source>
        <dbReference type="Proteomes" id="UP000823775"/>
    </source>
</evidence>
<reference evidence="1 2" key="1">
    <citation type="journal article" date="2021" name="BMC Genomics">
        <title>Datura genome reveals duplications of psychoactive alkaloid biosynthetic genes and high mutation rate following tissue culture.</title>
        <authorList>
            <person name="Rajewski A."/>
            <person name="Carter-House D."/>
            <person name="Stajich J."/>
            <person name="Litt A."/>
        </authorList>
    </citation>
    <scope>NUCLEOTIDE SEQUENCE [LARGE SCALE GENOMIC DNA]</scope>
    <source>
        <strain evidence="1">AR-01</strain>
    </source>
</reference>